<dbReference type="Proteomes" id="UP000192578">
    <property type="component" value="Unassembled WGS sequence"/>
</dbReference>
<evidence type="ECO:0000259" key="2">
    <source>
        <dbReference type="PROSITE" id="PS51838"/>
    </source>
</evidence>
<evidence type="ECO:0000313" key="3">
    <source>
        <dbReference type="EMBL" id="OQV24267.1"/>
    </source>
</evidence>
<gene>
    <name evidence="3" type="ORF">BV898_01808</name>
</gene>
<dbReference type="GO" id="GO:0003746">
    <property type="term" value="F:translation elongation factor activity"/>
    <property type="evidence" value="ECO:0007669"/>
    <property type="project" value="UniProtKB-KW"/>
</dbReference>
<dbReference type="PANTHER" id="PTHR13328">
    <property type="entry name" value="NEGATIVE ELONGATION FACTOR A NELF-A"/>
    <property type="match status" value="1"/>
</dbReference>
<dbReference type="GO" id="GO:0034244">
    <property type="term" value="P:negative regulation of transcription elongation by RNA polymerase II"/>
    <property type="evidence" value="ECO:0007669"/>
    <property type="project" value="TreeGrafter"/>
</dbReference>
<keyword evidence="3" id="KW-0648">Protein biosynthesis</keyword>
<dbReference type="Pfam" id="PF23553">
    <property type="entry name" value="NELF-A_N"/>
    <property type="match status" value="1"/>
</dbReference>
<proteinExistence type="predicted"/>
<feature type="region of interest" description="Disordered" evidence="1">
    <location>
        <begin position="270"/>
        <end position="378"/>
    </location>
</feature>
<comment type="caution">
    <text evidence="3">The sequence shown here is derived from an EMBL/GenBank/DDBJ whole genome shotgun (WGS) entry which is preliminary data.</text>
</comment>
<feature type="domain" description="HDAg" evidence="2">
    <location>
        <begin position="89"/>
        <end position="252"/>
    </location>
</feature>
<dbReference type="PANTHER" id="PTHR13328:SF4">
    <property type="entry name" value="NEGATIVE ELONGATION FACTOR A"/>
    <property type="match status" value="1"/>
</dbReference>
<dbReference type="InterPro" id="IPR037517">
    <property type="entry name" value="HDAG_dom"/>
</dbReference>
<evidence type="ECO:0000256" key="1">
    <source>
        <dbReference type="SAM" id="MobiDB-lite"/>
    </source>
</evidence>
<accession>A0A1W0X9R2</accession>
<dbReference type="AlphaFoldDB" id="A0A1W0X9R2"/>
<dbReference type="OrthoDB" id="2135488at2759"/>
<evidence type="ECO:0000313" key="4">
    <source>
        <dbReference type="Proteomes" id="UP000192578"/>
    </source>
</evidence>
<sequence length="503" mass="55135">MALNIADVPQWLINKLGPSEKTWVDGSIAPFLTKDFLKEVHDCFPDLPAAVKIKLLLSFLHIVRRNLDTLRPELESIIEMAINDEQDQWVSLTAEFLKTFPAKGEFNLNVLENSAVFNEMRNDIKKHLKKLADKNSELHFVPYEAELMNRKAFVATFGNIAPPQKHFTLKQKPKSATLRAEALAKASDPSKPRLQPGSLAPTRLKDASRAVDNSFQITPAAKRALAAGAMSRVQAAKVQALAVKSRSGVKLLDITEQPLGQEVGSKRRRKLVGVPVNAPGESSRDDDNAEIPGQLERPDSPDLGEQEKNTETAPSGSQDSATPLPHSPEMPPPLQPYQSVLAPGEPSSSSIPFASTSTGNVSPDRPPQQTAPHSAPGGTTQIVQATAVPLADLKNMKLSKEIQTAIAETFANANRVTRPEKILIINFIAGVRENPCPHLGPILTIRLSEHPTQTTLPDGREVDTLVEEYFHMNFATGEWKRLRKHKPLVKDPVVTPAQQPKTL</sequence>
<feature type="compositionally biased region" description="Polar residues" evidence="1">
    <location>
        <begin position="367"/>
        <end position="378"/>
    </location>
</feature>
<feature type="compositionally biased region" description="Polar residues" evidence="1">
    <location>
        <begin position="311"/>
        <end position="321"/>
    </location>
</feature>
<keyword evidence="4" id="KW-1185">Reference proteome</keyword>
<dbReference type="PROSITE" id="PS51838">
    <property type="entry name" value="HDAG"/>
    <property type="match status" value="1"/>
</dbReference>
<reference evidence="4" key="1">
    <citation type="submission" date="2017-01" db="EMBL/GenBank/DDBJ databases">
        <title>Comparative genomics of anhydrobiosis in the tardigrade Hypsibius dujardini.</title>
        <authorList>
            <person name="Yoshida Y."/>
            <person name="Koutsovoulos G."/>
            <person name="Laetsch D."/>
            <person name="Stevens L."/>
            <person name="Kumar S."/>
            <person name="Horikawa D."/>
            <person name="Ishino K."/>
            <person name="Komine S."/>
            <person name="Tomita M."/>
            <person name="Blaxter M."/>
            <person name="Arakawa K."/>
        </authorList>
    </citation>
    <scope>NUCLEOTIDE SEQUENCE [LARGE SCALE GENOMIC DNA]</scope>
    <source>
        <strain evidence="4">Z151</strain>
    </source>
</reference>
<feature type="region of interest" description="Disordered" evidence="1">
    <location>
        <begin position="183"/>
        <end position="205"/>
    </location>
</feature>
<dbReference type="InterPro" id="IPR052828">
    <property type="entry name" value="NELF-A_domain"/>
</dbReference>
<feature type="compositionally biased region" description="Low complexity" evidence="1">
    <location>
        <begin position="346"/>
        <end position="358"/>
    </location>
</feature>
<feature type="compositionally biased region" description="Pro residues" evidence="1">
    <location>
        <begin position="325"/>
        <end position="335"/>
    </location>
</feature>
<dbReference type="EMBL" id="MTYJ01000007">
    <property type="protein sequence ID" value="OQV24267.1"/>
    <property type="molecule type" value="Genomic_DNA"/>
</dbReference>
<keyword evidence="3" id="KW-0251">Elongation factor</keyword>
<name>A0A1W0X9R2_HYPEX</name>
<dbReference type="InterPro" id="IPR056557">
    <property type="entry name" value="NELF-A_N"/>
</dbReference>
<protein>
    <submittedName>
        <fullName evidence="3">Negative elongation factor A</fullName>
    </submittedName>
</protein>
<feature type="compositionally biased region" description="Basic and acidic residues" evidence="1">
    <location>
        <begin position="296"/>
        <end position="310"/>
    </location>
</feature>
<dbReference type="GO" id="GO:0032021">
    <property type="term" value="C:NELF complex"/>
    <property type="evidence" value="ECO:0007669"/>
    <property type="project" value="TreeGrafter"/>
</dbReference>
<organism evidence="3 4">
    <name type="scientific">Hypsibius exemplaris</name>
    <name type="common">Freshwater tardigrade</name>
    <dbReference type="NCBI Taxonomy" id="2072580"/>
    <lineage>
        <taxon>Eukaryota</taxon>
        <taxon>Metazoa</taxon>
        <taxon>Ecdysozoa</taxon>
        <taxon>Tardigrada</taxon>
        <taxon>Eutardigrada</taxon>
        <taxon>Parachela</taxon>
        <taxon>Hypsibioidea</taxon>
        <taxon>Hypsibiidae</taxon>
        <taxon>Hypsibius</taxon>
    </lineage>
</organism>